<evidence type="ECO:0000313" key="1">
    <source>
        <dbReference type="EMBL" id="RPA86031.1"/>
    </source>
</evidence>
<protein>
    <submittedName>
        <fullName evidence="1">Uncharacterized protein</fullName>
    </submittedName>
</protein>
<gene>
    <name evidence="1" type="ORF">BJ508DRAFT_322176</name>
</gene>
<dbReference type="EMBL" id="ML119651">
    <property type="protein sequence ID" value="RPA86031.1"/>
    <property type="molecule type" value="Genomic_DNA"/>
</dbReference>
<accession>A0A3N4IP76</accession>
<proteinExistence type="predicted"/>
<dbReference type="Proteomes" id="UP000275078">
    <property type="component" value="Unassembled WGS sequence"/>
</dbReference>
<reference evidence="1 2" key="1">
    <citation type="journal article" date="2018" name="Nat. Ecol. Evol.">
        <title>Pezizomycetes genomes reveal the molecular basis of ectomycorrhizal truffle lifestyle.</title>
        <authorList>
            <person name="Murat C."/>
            <person name="Payen T."/>
            <person name="Noel B."/>
            <person name="Kuo A."/>
            <person name="Morin E."/>
            <person name="Chen J."/>
            <person name="Kohler A."/>
            <person name="Krizsan K."/>
            <person name="Balestrini R."/>
            <person name="Da Silva C."/>
            <person name="Montanini B."/>
            <person name="Hainaut M."/>
            <person name="Levati E."/>
            <person name="Barry K.W."/>
            <person name="Belfiori B."/>
            <person name="Cichocki N."/>
            <person name="Clum A."/>
            <person name="Dockter R.B."/>
            <person name="Fauchery L."/>
            <person name="Guy J."/>
            <person name="Iotti M."/>
            <person name="Le Tacon F."/>
            <person name="Lindquist E.A."/>
            <person name="Lipzen A."/>
            <person name="Malagnac F."/>
            <person name="Mello A."/>
            <person name="Molinier V."/>
            <person name="Miyauchi S."/>
            <person name="Poulain J."/>
            <person name="Riccioni C."/>
            <person name="Rubini A."/>
            <person name="Sitrit Y."/>
            <person name="Splivallo R."/>
            <person name="Traeger S."/>
            <person name="Wang M."/>
            <person name="Zifcakova L."/>
            <person name="Wipf D."/>
            <person name="Zambonelli A."/>
            <person name="Paolocci F."/>
            <person name="Nowrousian M."/>
            <person name="Ottonello S."/>
            <person name="Baldrian P."/>
            <person name="Spatafora J.W."/>
            <person name="Henrissat B."/>
            <person name="Nagy L.G."/>
            <person name="Aury J.M."/>
            <person name="Wincker P."/>
            <person name="Grigoriev I.V."/>
            <person name="Bonfante P."/>
            <person name="Martin F.M."/>
        </authorList>
    </citation>
    <scope>NUCLEOTIDE SEQUENCE [LARGE SCALE GENOMIC DNA]</scope>
    <source>
        <strain evidence="1 2">RN42</strain>
    </source>
</reference>
<organism evidence="1 2">
    <name type="scientific">Ascobolus immersus RN42</name>
    <dbReference type="NCBI Taxonomy" id="1160509"/>
    <lineage>
        <taxon>Eukaryota</taxon>
        <taxon>Fungi</taxon>
        <taxon>Dikarya</taxon>
        <taxon>Ascomycota</taxon>
        <taxon>Pezizomycotina</taxon>
        <taxon>Pezizomycetes</taxon>
        <taxon>Pezizales</taxon>
        <taxon>Ascobolaceae</taxon>
        <taxon>Ascobolus</taxon>
    </lineage>
</organism>
<evidence type="ECO:0000313" key="2">
    <source>
        <dbReference type="Proteomes" id="UP000275078"/>
    </source>
</evidence>
<name>A0A3N4IP76_ASCIM</name>
<dbReference type="OrthoDB" id="6158878at2759"/>
<sequence length="235" mass="27562">MAGVHAKTITSILYRDFLLLMAPHRALLAAAKFLCYLQTLSLDNRPARWALETSKQLPKGWYATLRRDLLLLDIDVLTWDYRLNLALQVEKALWIKQHVELELCLTWSRMLVWRHHPFPLHLAIPPKPALYLSLPRYLARQCARLRTSAHHLAIEHYRVGNRRRACHLRICQYCDANEVEDEYHALVTCRDTQAIRDQFNVPPRLIMKRSLTIPDRAAAEFVAAIFRHVDKRFEP</sequence>
<dbReference type="AlphaFoldDB" id="A0A3N4IP76"/>
<keyword evidence="2" id="KW-1185">Reference proteome</keyword>